<feature type="chain" id="PRO_5047056781" evidence="4">
    <location>
        <begin position="30"/>
        <end position="344"/>
    </location>
</feature>
<evidence type="ECO:0000256" key="2">
    <source>
        <dbReference type="ARBA" id="ARBA00022729"/>
    </source>
</evidence>
<dbReference type="Pfam" id="PF01522">
    <property type="entry name" value="Polysacc_deac_1"/>
    <property type="match status" value="1"/>
</dbReference>
<dbReference type="InterPro" id="IPR051398">
    <property type="entry name" value="Polysacch_Deacetylase"/>
</dbReference>
<organism evidence="6 7">
    <name type="scientific">Actinophytocola gossypii</name>
    <dbReference type="NCBI Taxonomy" id="2812003"/>
    <lineage>
        <taxon>Bacteria</taxon>
        <taxon>Bacillati</taxon>
        <taxon>Actinomycetota</taxon>
        <taxon>Actinomycetes</taxon>
        <taxon>Pseudonocardiales</taxon>
        <taxon>Pseudonocardiaceae</taxon>
    </lineage>
</organism>
<dbReference type="InterPro" id="IPR002509">
    <property type="entry name" value="NODB_dom"/>
</dbReference>
<reference evidence="6 7" key="1">
    <citation type="submission" date="2021-02" db="EMBL/GenBank/DDBJ databases">
        <title>Actinophytocola xerophila sp. nov., isolated from soil of cotton cropping field.</title>
        <authorList>
            <person name="Huang R."/>
            <person name="Chen X."/>
            <person name="Ge X."/>
            <person name="Liu W."/>
        </authorList>
    </citation>
    <scope>NUCLEOTIDE SEQUENCE [LARGE SCALE GENOMIC DNA]</scope>
    <source>
        <strain evidence="6 7">S1-96</strain>
    </source>
</reference>
<evidence type="ECO:0000256" key="1">
    <source>
        <dbReference type="ARBA" id="ARBA00004613"/>
    </source>
</evidence>
<dbReference type="PROSITE" id="PS51257">
    <property type="entry name" value="PROKAR_LIPOPROTEIN"/>
    <property type="match status" value="1"/>
</dbReference>
<keyword evidence="2 4" id="KW-0732">Signal</keyword>
<comment type="subcellular location">
    <subcellularLocation>
        <location evidence="1">Secreted</location>
    </subcellularLocation>
</comment>
<feature type="compositionally biased region" description="Pro residues" evidence="3">
    <location>
        <begin position="36"/>
        <end position="49"/>
    </location>
</feature>
<dbReference type="SUPFAM" id="SSF88713">
    <property type="entry name" value="Glycoside hydrolase/deacetylase"/>
    <property type="match status" value="1"/>
</dbReference>
<feature type="signal peptide" evidence="4">
    <location>
        <begin position="1"/>
        <end position="29"/>
    </location>
</feature>
<gene>
    <name evidence="6" type="ORF">JT362_23095</name>
</gene>
<dbReference type="EMBL" id="JAFFZE010000016">
    <property type="protein sequence ID" value="MCT2586010.1"/>
    <property type="molecule type" value="Genomic_DNA"/>
</dbReference>
<evidence type="ECO:0000256" key="3">
    <source>
        <dbReference type="SAM" id="MobiDB-lite"/>
    </source>
</evidence>
<feature type="region of interest" description="Disordered" evidence="3">
    <location>
        <begin position="30"/>
        <end position="63"/>
    </location>
</feature>
<evidence type="ECO:0000256" key="4">
    <source>
        <dbReference type="SAM" id="SignalP"/>
    </source>
</evidence>
<evidence type="ECO:0000259" key="5">
    <source>
        <dbReference type="Pfam" id="PF01522"/>
    </source>
</evidence>
<proteinExistence type="predicted"/>
<name>A0ABT2JDS6_9PSEU</name>
<evidence type="ECO:0000313" key="7">
    <source>
        <dbReference type="Proteomes" id="UP001156441"/>
    </source>
</evidence>
<dbReference type="Proteomes" id="UP001156441">
    <property type="component" value="Unassembled WGS sequence"/>
</dbReference>
<dbReference type="PANTHER" id="PTHR34216:SF3">
    <property type="entry name" value="POLY-BETA-1,6-N-ACETYL-D-GLUCOSAMINE N-DEACETYLASE"/>
    <property type="match status" value="1"/>
</dbReference>
<feature type="domain" description="NodB homology" evidence="5">
    <location>
        <begin position="121"/>
        <end position="244"/>
    </location>
</feature>
<accession>A0ABT2JDS6</accession>
<dbReference type="Gene3D" id="3.20.20.370">
    <property type="entry name" value="Glycoside hydrolase/deacetylase"/>
    <property type="match status" value="1"/>
</dbReference>
<sequence>MRGSCSTVEDVPSRILVPLAALLALSSCAAQGGTPQPAPAPASSSPPPTTSGSAPPDPAEVGANELGSVPVLMYHRIVAKPESVYDRTPDGFRAELERLAEEGYVPVTAGRFAAGDLDVPAGAHPVVLTFDDADPSQFALTEAGEPKPGTAVSIMQEVAERHPEFRPVATFFVNADPFGDPGGRRTLPWLLEHGMEIGNHTATHANLGESTPDQVRREIVELDRLVREVGGEPSTLALPFGIQPEPPELALHGEGYRYRGAFLVGANPSPSPYSAEFEPSGIPRIRSQSGTGPEAEVCSTVWLDKLAASPSLRYVSDGVPDRISFPRASTETVAPGLRERARPY</sequence>
<protein>
    <submittedName>
        <fullName evidence="6">Polysaccharide deacetylase family protein</fullName>
    </submittedName>
</protein>
<dbReference type="PANTHER" id="PTHR34216">
    <property type="match status" value="1"/>
</dbReference>
<evidence type="ECO:0000313" key="6">
    <source>
        <dbReference type="EMBL" id="MCT2586010.1"/>
    </source>
</evidence>
<keyword evidence="7" id="KW-1185">Reference proteome</keyword>
<dbReference type="InterPro" id="IPR011330">
    <property type="entry name" value="Glyco_hydro/deAcase_b/a-brl"/>
</dbReference>
<comment type="caution">
    <text evidence="6">The sequence shown here is derived from an EMBL/GenBank/DDBJ whole genome shotgun (WGS) entry which is preliminary data.</text>
</comment>